<reference evidence="3" key="1">
    <citation type="journal article" date="2016" name="Ticks Tick Borne Dis.">
        <title>De novo assembly and annotation of the salivary gland transcriptome of Rhipicephalus appendiculatus male and female ticks during blood feeding.</title>
        <authorList>
            <person name="de Castro M.H."/>
            <person name="de Klerk D."/>
            <person name="Pienaar R."/>
            <person name="Latif A.A."/>
            <person name="Rees D.J."/>
            <person name="Mans B.J."/>
        </authorList>
    </citation>
    <scope>NUCLEOTIDE SEQUENCE</scope>
    <source>
        <tissue evidence="3">Salivary glands</tissue>
    </source>
</reference>
<evidence type="ECO:0000256" key="1">
    <source>
        <dbReference type="SAM" id="MobiDB-lite"/>
    </source>
</evidence>
<name>A0A131YDB1_RHIAP</name>
<proteinExistence type="predicted"/>
<feature type="signal peptide" evidence="2">
    <location>
        <begin position="1"/>
        <end position="24"/>
    </location>
</feature>
<keyword evidence="2" id="KW-0732">Signal</keyword>
<evidence type="ECO:0000256" key="2">
    <source>
        <dbReference type="SAM" id="SignalP"/>
    </source>
</evidence>
<evidence type="ECO:0000313" key="3">
    <source>
        <dbReference type="EMBL" id="JAP76907.1"/>
    </source>
</evidence>
<accession>A0A131YDB1</accession>
<dbReference type="EMBL" id="GEDV01011650">
    <property type="protein sequence ID" value="JAP76907.1"/>
    <property type="molecule type" value="Transcribed_RNA"/>
</dbReference>
<protein>
    <submittedName>
        <fullName evidence="3">Uncharacterized protein</fullName>
    </submittedName>
</protein>
<dbReference type="AlphaFoldDB" id="A0A131YDB1"/>
<sequence length="138" mass="15143">MQALGTKTVCFLGIFSLLSTLGHGPTYVIAGIDKPGHDPLYFYRGNSNGARPPRRRPGLPTIYEEGSPPPEDGRAEVARNPHHRGRGPRPLTPFRFHPPPPAPQVVYVAQVLPPNPNGGNFLGAVNRGMRRLQIRRRG</sequence>
<feature type="chain" id="PRO_5007284759" evidence="2">
    <location>
        <begin position="25"/>
        <end position="138"/>
    </location>
</feature>
<feature type="region of interest" description="Disordered" evidence="1">
    <location>
        <begin position="44"/>
        <end position="98"/>
    </location>
</feature>
<organism evidence="3">
    <name type="scientific">Rhipicephalus appendiculatus</name>
    <name type="common">Brown ear tick</name>
    <dbReference type="NCBI Taxonomy" id="34631"/>
    <lineage>
        <taxon>Eukaryota</taxon>
        <taxon>Metazoa</taxon>
        <taxon>Ecdysozoa</taxon>
        <taxon>Arthropoda</taxon>
        <taxon>Chelicerata</taxon>
        <taxon>Arachnida</taxon>
        <taxon>Acari</taxon>
        <taxon>Parasitiformes</taxon>
        <taxon>Ixodida</taxon>
        <taxon>Ixodoidea</taxon>
        <taxon>Ixodidae</taxon>
        <taxon>Rhipicephalinae</taxon>
        <taxon>Rhipicephalus</taxon>
        <taxon>Rhipicephalus</taxon>
    </lineage>
</organism>